<accession>A0ABW1DG82</accession>
<proteinExistence type="predicted"/>
<keyword evidence="2" id="KW-1185">Reference proteome</keyword>
<comment type="caution">
    <text evidence="1">The sequence shown here is derived from an EMBL/GenBank/DDBJ whole genome shotgun (WGS) entry which is preliminary data.</text>
</comment>
<gene>
    <name evidence="1" type="ORF">ACFPZ3_69480</name>
</gene>
<sequence length="40" mass="4466">MMLTIQVIPNWSTSADPGYEGEVGPFNPREWLEVHPAPAQ</sequence>
<dbReference type="EMBL" id="JBHSPA010000136">
    <property type="protein sequence ID" value="MFC5835833.1"/>
    <property type="molecule type" value="Genomic_DNA"/>
</dbReference>
<evidence type="ECO:0000313" key="2">
    <source>
        <dbReference type="Proteomes" id="UP001596058"/>
    </source>
</evidence>
<evidence type="ECO:0000313" key="1">
    <source>
        <dbReference type="EMBL" id="MFC5835833.1"/>
    </source>
</evidence>
<name>A0ABW1DG82_9ACTN</name>
<reference evidence="2" key="1">
    <citation type="journal article" date="2019" name="Int. J. Syst. Evol. Microbiol.">
        <title>The Global Catalogue of Microorganisms (GCM) 10K type strain sequencing project: providing services to taxonomists for standard genome sequencing and annotation.</title>
        <authorList>
            <consortium name="The Broad Institute Genomics Platform"/>
            <consortium name="The Broad Institute Genome Sequencing Center for Infectious Disease"/>
            <person name="Wu L."/>
            <person name="Ma J."/>
        </authorList>
    </citation>
    <scope>NUCLEOTIDE SEQUENCE [LARGE SCALE GENOMIC DNA]</scope>
    <source>
        <strain evidence="2">CCUG 53903</strain>
    </source>
</reference>
<dbReference type="Proteomes" id="UP001596058">
    <property type="component" value="Unassembled WGS sequence"/>
</dbReference>
<protein>
    <submittedName>
        <fullName evidence="1">Uncharacterized protein</fullName>
    </submittedName>
</protein>
<organism evidence="1 2">
    <name type="scientific">Nonomuraea insulae</name>
    <dbReference type="NCBI Taxonomy" id="1616787"/>
    <lineage>
        <taxon>Bacteria</taxon>
        <taxon>Bacillati</taxon>
        <taxon>Actinomycetota</taxon>
        <taxon>Actinomycetes</taxon>
        <taxon>Streptosporangiales</taxon>
        <taxon>Streptosporangiaceae</taxon>
        <taxon>Nonomuraea</taxon>
    </lineage>
</organism>